<name>A0A2P9E6E3_ECOLX</name>
<gene>
    <name evidence="1" type="ORF">RCS49_PI0045</name>
</gene>
<dbReference type="RefSeq" id="WP_001376723.1">
    <property type="nucleotide sequence ID" value="NZ_BGPA01000079.1"/>
</dbReference>
<dbReference type="AlphaFoldDB" id="A0A2P9E6E3"/>
<geneLocation type="plasmid" evidence="2">
    <name>rcs49_p</name>
</geneLocation>
<sequence>MLAMTAFTLMTRRGICEMQNVAPDGKGIRLELIGFRENETIPDTLH</sequence>
<accession>A0A2P9E6E3</accession>
<reference evidence="2" key="1">
    <citation type="submission" date="2018-02" db="EMBL/GenBank/DDBJ databases">
        <authorList>
            <person name="Cea G.-C."/>
            <person name="William W."/>
        </authorList>
    </citation>
    <scope>NUCLEOTIDE SEQUENCE [LARGE SCALE GENOMIC DNA]</scope>
    <source>
        <strain evidence="2">580</strain>
        <plasmid evidence="2">rcs49_p</plasmid>
    </source>
</reference>
<dbReference type="EMBL" id="LT985256">
    <property type="protein sequence ID" value="SPD99485.1"/>
    <property type="molecule type" value="Genomic_DNA"/>
</dbReference>
<organism evidence="1 2">
    <name type="scientific">Escherichia coli</name>
    <dbReference type="NCBI Taxonomy" id="562"/>
    <lineage>
        <taxon>Bacteria</taxon>
        <taxon>Pseudomonadati</taxon>
        <taxon>Pseudomonadota</taxon>
        <taxon>Gammaproteobacteria</taxon>
        <taxon>Enterobacterales</taxon>
        <taxon>Enterobacteriaceae</taxon>
        <taxon>Escherichia</taxon>
    </lineage>
</organism>
<evidence type="ECO:0000313" key="2">
    <source>
        <dbReference type="Proteomes" id="UP000307496"/>
    </source>
</evidence>
<proteinExistence type="predicted"/>
<keyword evidence="1" id="KW-0614">Plasmid</keyword>
<dbReference type="Proteomes" id="UP000307496">
    <property type="component" value="Plasmid RCS49_p"/>
</dbReference>
<evidence type="ECO:0000313" key="1">
    <source>
        <dbReference type="EMBL" id="SPD99485.1"/>
    </source>
</evidence>
<protein>
    <submittedName>
        <fullName evidence="1">Uncharacterized protein</fullName>
    </submittedName>
</protein>